<feature type="transmembrane region" description="Helical" evidence="6">
    <location>
        <begin position="280"/>
        <end position="297"/>
    </location>
</feature>
<dbReference type="SUPFAM" id="SSF90112">
    <property type="entry name" value="Neurotransmitter-gated ion-channel transmembrane pore"/>
    <property type="match status" value="1"/>
</dbReference>
<dbReference type="Gene3D" id="2.70.170.10">
    <property type="entry name" value="Neurotransmitter-gated ion-channel ligand-binding domain"/>
    <property type="match status" value="1"/>
</dbReference>
<feature type="transmembrane region" description="Helical" evidence="6">
    <location>
        <begin position="404"/>
        <end position="424"/>
    </location>
</feature>
<evidence type="ECO:0000256" key="7">
    <source>
        <dbReference type="SAM" id="SignalP"/>
    </source>
</evidence>
<dbReference type="InterPro" id="IPR006201">
    <property type="entry name" value="Neur_channel"/>
</dbReference>
<dbReference type="Pfam" id="PF02931">
    <property type="entry name" value="Neur_chan_LBD"/>
    <property type="match status" value="1"/>
</dbReference>
<keyword evidence="3 6" id="KW-1133">Transmembrane helix</keyword>
<dbReference type="InterPro" id="IPR036734">
    <property type="entry name" value="Neur_chan_lig-bd_sf"/>
</dbReference>
<dbReference type="InterPro" id="IPR038050">
    <property type="entry name" value="Neuro_actylchol_rec"/>
</dbReference>
<feature type="transmembrane region" description="Helical" evidence="6">
    <location>
        <begin position="246"/>
        <end position="268"/>
    </location>
</feature>
<evidence type="ECO:0000313" key="10">
    <source>
        <dbReference type="Proteomes" id="UP001642540"/>
    </source>
</evidence>
<dbReference type="Proteomes" id="UP001642540">
    <property type="component" value="Unassembled WGS sequence"/>
</dbReference>
<dbReference type="Gene3D" id="1.20.58.390">
    <property type="entry name" value="Neurotransmitter-gated ion-channel transmembrane domain"/>
    <property type="match status" value="1"/>
</dbReference>
<protein>
    <recommendedName>
        <fullName evidence="8">Neurotransmitter-gated ion-channel ligand-binding domain-containing protein</fullName>
    </recommendedName>
</protein>
<dbReference type="InterPro" id="IPR036719">
    <property type="entry name" value="Neuro-gated_channel_TM_sf"/>
</dbReference>
<evidence type="ECO:0000256" key="6">
    <source>
        <dbReference type="SAM" id="Phobius"/>
    </source>
</evidence>
<sequence>MGAYLISNMLQDILKFVLVFVSLIKALEGADSNDITRLRAYILNNYDTHSRPVQKLHNVTTVETSFYLSGGFEFDDQLGKLTLRCMVMLIWEDQHVKWDPVNFGNLSDLTFFPTELWRPDLSVLNNYDESEIDHYGNTLMVAKSDSSVWWIPPAEFIVGCQTDFRLWPYDTQTCYIWLSSWTYHGGEVDLIIPENATKITETNEFPESREWNMVDSSVTRGSETYGTNITFVYVSIKLSIQRRSSVHTSAITMVGLGIAAAVLISFWLDPFANERLPMTLLVILINAMYLQCIHQIIPNNGNSVPLAICFFRDSLIMVTFGLAWTVGIRYLAKTKRNSPVPLPEFLQSFLNSIGATVLCLNPRPTTKGQIQRKNTENSEEDGEVSELVEEDNSIQEDWEWLARLVDRIAFIAYLITYTIFIVAFL</sequence>
<keyword evidence="4 6" id="KW-0472">Membrane</keyword>
<feature type="chain" id="PRO_5047121401" description="Neurotransmitter-gated ion-channel ligand-binding domain-containing protein" evidence="7">
    <location>
        <begin position="30"/>
        <end position="425"/>
    </location>
</feature>
<feature type="domain" description="Neurotransmitter-gated ion-channel ligand-binding" evidence="8">
    <location>
        <begin position="36"/>
        <end position="243"/>
    </location>
</feature>
<evidence type="ECO:0000313" key="9">
    <source>
        <dbReference type="EMBL" id="CAL8135331.1"/>
    </source>
</evidence>
<comment type="caution">
    <text evidence="9">The sequence shown here is derived from an EMBL/GenBank/DDBJ whole genome shotgun (WGS) entry which is preliminary data.</text>
</comment>
<evidence type="ECO:0000256" key="2">
    <source>
        <dbReference type="ARBA" id="ARBA00022692"/>
    </source>
</evidence>
<keyword evidence="10" id="KW-1185">Reference proteome</keyword>
<name>A0ABP1RTN1_9HEXA</name>
<feature type="compositionally biased region" description="Acidic residues" evidence="5">
    <location>
        <begin position="377"/>
        <end position="386"/>
    </location>
</feature>
<dbReference type="CDD" id="cd18989">
    <property type="entry name" value="LGIC_ECD_cation"/>
    <property type="match status" value="1"/>
</dbReference>
<reference evidence="9 10" key="1">
    <citation type="submission" date="2024-08" db="EMBL/GenBank/DDBJ databases">
        <authorList>
            <person name="Cucini C."/>
            <person name="Frati F."/>
        </authorList>
    </citation>
    <scope>NUCLEOTIDE SEQUENCE [LARGE SCALE GENOMIC DNA]</scope>
</reference>
<dbReference type="PANTHER" id="PTHR18945">
    <property type="entry name" value="NEUROTRANSMITTER GATED ION CHANNEL"/>
    <property type="match status" value="1"/>
</dbReference>
<dbReference type="InterPro" id="IPR006202">
    <property type="entry name" value="Neur_chan_lig-bd"/>
</dbReference>
<feature type="transmembrane region" description="Helical" evidence="6">
    <location>
        <begin position="303"/>
        <end position="326"/>
    </location>
</feature>
<feature type="signal peptide" evidence="7">
    <location>
        <begin position="1"/>
        <end position="29"/>
    </location>
</feature>
<evidence type="ECO:0000259" key="8">
    <source>
        <dbReference type="Pfam" id="PF02931"/>
    </source>
</evidence>
<evidence type="ECO:0000256" key="1">
    <source>
        <dbReference type="ARBA" id="ARBA00004141"/>
    </source>
</evidence>
<evidence type="ECO:0000256" key="4">
    <source>
        <dbReference type="ARBA" id="ARBA00023136"/>
    </source>
</evidence>
<comment type="subcellular location">
    <subcellularLocation>
        <location evidence="1">Membrane</location>
        <topology evidence="1">Multi-pass membrane protein</topology>
    </subcellularLocation>
</comment>
<evidence type="ECO:0000256" key="5">
    <source>
        <dbReference type="SAM" id="MobiDB-lite"/>
    </source>
</evidence>
<dbReference type="EMBL" id="CAXLJM020000108">
    <property type="protein sequence ID" value="CAL8135331.1"/>
    <property type="molecule type" value="Genomic_DNA"/>
</dbReference>
<keyword evidence="2 6" id="KW-0812">Transmembrane</keyword>
<accession>A0ABP1RTN1</accession>
<feature type="region of interest" description="Disordered" evidence="5">
    <location>
        <begin position="366"/>
        <end position="386"/>
    </location>
</feature>
<organism evidence="9 10">
    <name type="scientific">Orchesella dallaii</name>
    <dbReference type="NCBI Taxonomy" id="48710"/>
    <lineage>
        <taxon>Eukaryota</taxon>
        <taxon>Metazoa</taxon>
        <taxon>Ecdysozoa</taxon>
        <taxon>Arthropoda</taxon>
        <taxon>Hexapoda</taxon>
        <taxon>Collembola</taxon>
        <taxon>Entomobryomorpha</taxon>
        <taxon>Entomobryoidea</taxon>
        <taxon>Orchesellidae</taxon>
        <taxon>Orchesellinae</taxon>
        <taxon>Orchesella</taxon>
    </lineage>
</organism>
<evidence type="ECO:0000256" key="3">
    <source>
        <dbReference type="ARBA" id="ARBA00022989"/>
    </source>
</evidence>
<keyword evidence="7" id="KW-0732">Signal</keyword>
<dbReference type="SUPFAM" id="SSF63712">
    <property type="entry name" value="Nicotinic receptor ligand binding domain-like"/>
    <property type="match status" value="1"/>
</dbReference>
<gene>
    <name evidence="9" type="ORF">ODALV1_LOCUS25933</name>
</gene>
<proteinExistence type="predicted"/>